<dbReference type="EMBL" id="JAMWBK010000009">
    <property type="protein sequence ID" value="KAJ8902153.1"/>
    <property type="molecule type" value="Genomic_DNA"/>
</dbReference>
<sequence>MLAALRTQRLGAASMRSWQINERIGGCRGKKRQPMQKDGKPSPVRHTKLGTTRLSAKAVSLIEPNPPKKPVEVIGELPKFKKNQHTKIKWRETPGFGMESKMPEGERKVMRVRRLDIAALVRAAQCRVMNWQADYPFRKQGVRAEGISREILRVQPDVVFLNNVSTARDSSSRRDMMSVFLEKLVDNGIYELVYNEQSAKEHPYGYPIKLFRRDTMNIKNSTIVDVDPEEAVYHVATETELKTSGGEVNIGFVTTRWEDHMYGGKPFHRHTETVFELLESISMPCILGTQKFPGRSFSLVRNIADEQRGENRKLSDVYVKAGMPLELQYDYDSTVNSNIYSKVNKDGIAMFKAKRKRISRVYIGPGSKPEIMRPLVKNYFLVGKEKVEEEDVYPSKYFGVVVDLLVPVEGMATTLQQNEEKPAKSSEYVCAVRFPIQKKGVENES</sequence>
<organism evidence="2 3">
    <name type="scientific">Rhodosorus marinus</name>
    <dbReference type="NCBI Taxonomy" id="101924"/>
    <lineage>
        <taxon>Eukaryota</taxon>
        <taxon>Rhodophyta</taxon>
        <taxon>Stylonematophyceae</taxon>
        <taxon>Stylonematales</taxon>
        <taxon>Stylonemataceae</taxon>
        <taxon>Rhodosorus</taxon>
    </lineage>
</organism>
<gene>
    <name evidence="2" type="ORF">NDN08_006561</name>
</gene>
<feature type="region of interest" description="Disordered" evidence="1">
    <location>
        <begin position="28"/>
        <end position="47"/>
    </location>
</feature>
<dbReference type="InterPro" id="IPR036691">
    <property type="entry name" value="Endo/exonu/phosph_ase_sf"/>
</dbReference>
<dbReference type="AlphaFoldDB" id="A0AAV8UM25"/>
<comment type="caution">
    <text evidence="2">The sequence shown here is derived from an EMBL/GenBank/DDBJ whole genome shotgun (WGS) entry which is preliminary data.</text>
</comment>
<reference evidence="2 3" key="1">
    <citation type="journal article" date="2023" name="Nat. Commun.">
        <title>Origin of minicircular mitochondrial genomes in red algae.</title>
        <authorList>
            <person name="Lee Y."/>
            <person name="Cho C.H."/>
            <person name="Lee Y.M."/>
            <person name="Park S.I."/>
            <person name="Yang J.H."/>
            <person name="West J.A."/>
            <person name="Bhattacharya D."/>
            <person name="Yoon H.S."/>
        </authorList>
    </citation>
    <scope>NUCLEOTIDE SEQUENCE [LARGE SCALE GENOMIC DNA]</scope>
    <source>
        <strain evidence="2 3">CCMP1338</strain>
        <tissue evidence="2">Whole cell</tissue>
    </source>
</reference>
<evidence type="ECO:0000313" key="2">
    <source>
        <dbReference type="EMBL" id="KAJ8902153.1"/>
    </source>
</evidence>
<accession>A0AAV8UM25</accession>
<name>A0AAV8UM25_9RHOD</name>
<dbReference type="Gene3D" id="3.60.10.10">
    <property type="entry name" value="Endonuclease/exonuclease/phosphatase"/>
    <property type="match status" value="1"/>
</dbReference>
<evidence type="ECO:0000313" key="3">
    <source>
        <dbReference type="Proteomes" id="UP001157974"/>
    </source>
</evidence>
<evidence type="ECO:0000256" key="1">
    <source>
        <dbReference type="SAM" id="MobiDB-lite"/>
    </source>
</evidence>
<proteinExistence type="predicted"/>
<dbReference type="Proteomes" id="UP001157974">
    <property type="component" value="Unassembled WGS sequence"/>
</dbReference>
<protein>
    <submittedName>
        <fullName evidence="2">Uncharacterized protein</fullName>
    </submittedName>
</protein>
<keyword evidence="3" id="KW-1185">Reference proteome</keyword>